<feature type="compositionally biased region" description="Acidic residues" evidence="1">
    <location>
        <begin position="85"/>
        <end position="99"/>
    </location>
</feature>
<dbReference type="EMBL" id="CP039354">
    <property type="protein sequence ID" value="QCE10517.1"/>
    <property type="molecule type" value="Genomic_DNA"/>
</dbReference>
<evidence type="ECO:0000313" key="3">
    <source>
        <dbReference type="Proteomes" id="UP000501690"/>
    </source>
</evidence>
<dbReference type="Proteomes" id="UP000501690">
    <property type="component" value="Linkage Group LG10"/>
</dbReference>
<gene>
    <name evidence="2" type="ORF">DEO72_LG10g1747</name>
</gene>
<evidence type="ECO:0000256" key="1">
    <source>
        <dbReference type="SAM" id="MobiDB-lite"/>
    </source>
</evidence>
<reference evidence="2 3" key="1">
    <citation type="submission" date="2019-04" db="EMBL/GenBank/DDBJ databases">
        <title>An improved genome assembly and genetic linkage map for asparagus bean, Vigna unguiculata ssp. sesquipedialis.</title>
        <authorList>
            <person name="Xia Q."/>
            <person name="Zhang R."/>
            <person name="Dong Y."/>
        </authorList>
    </citation>
    <scope>NUCLEOTIDE SEQUENCE [LARGE SCALE GENOMIC DNA]</scope>
    <source>
        <tissue evidence="2">Leaf</tissue>
    </source>
</reference>
<dbReference type="AlphaFoldDB" id="A0A4D6NF27"/>
<name>A0A4D6NF27_VIGUN</name>
<protein>
    <submittedName>
        <fullName evidence="2">Uncharacterized protein</fullName>
    </submittedName>
</protein>
<evidence type="ECO:0000313" key="2">
    <source>
        <dbReference type="EMBL" id="QCE10517.1"/>
    </source>
</evidence>
<proteinExistence type="predicted"/>
<feature type="region of interest" description="Disordered" evidence="1">
    <location>
        <begin position="77"/>
        <end position="99"/>
    </location>
</feature>
<accession>A0A4D6NF27</accession>
<keyword evidence="3" id="KW-1185">Reference proteome</keyword>
<organism evidence="2 3">
    <name type="scientific">Vigna unguiculata</name>
    <name type="common">Cowpea</name>
    <dbReference type="NCBI Taxonomy" id="3917"/>
    <lineage>
        <taxon>Eukaryota</taxon>
        <taxon>Viridiplantae</taxon>
        <taxon>Streptophyta</taxon>
        <taxon>Embryophyta</taxon>
        <taxon>Tracheophyta</taxon>
        <taxon>Spermatophyta</taxon>
        <taxon>Magnoliopsida</taxon>
        <taxon>eudicotyledons</taxon>
        <taxon>Gunneridae</taxon>
        <taxon>Pentapetalae</taxon>
        <taxon>rosids</taxon>
        <taxon>fabids</taxon>
        <taxon>Fabales</taxon>
        <taxon>Fabaceae</taxon>
        <taxon>Papilionoideae</taxon>
        <taxon>50 kb inversion clade</taxon>
        <taxon>NPAAA clade</taxon>
        <taxon>indigoferoid/millettioid clade</taxon>
        <taxon>Phaseoleae</taxon>
        <taxon>Vigna</taxon>
    </lineage>
</organism>
<sequence>MIKVMDPEGRIHMLPIERIEKDVFIKSGIGHVMDFYELETNHILHVHYLNRNKFEFKAFNLSGEKIDYIKGMNNSTWEGSSQFSESDDDEAHDEDDYHF</sequence>